<dbReference type="EMBL" id="BFAD01000010">
    <property type="protein sequence ID" value="GBE87209.1"/>
    <property type="molecule type" value="Genomic_DNA"/>
</dbReference>
<dbReference type="PANTHER" id="PTHR47991">
    <property type="entry name" value="OXOGLUTARATE/IRON-DEPENDENT DIOXYGENASE"/>
    <property type="match status" value="1"/>
</dbReference>
<name>A0A401GYF9_9APHY</name>
<evidence type="ECO:0000313" key="6">
    <source>
        <dbReference type="EMBL" id="GBE87209.1"/>
    </source>
</evidence>
<proteinExistence type="inferred from homology"/>
<dbReference type="Pfam" id="PF03171">
    <property type="entry name" value="2OG-FeII_Oxy"/>
    <property type="match status" value="1"/>
</dbReference>
<evidence type="ECO:0000256" key="2">
    <source>
        <dbReference type="ARBA" id="ARBA00023004"/>
    </source>
</evidence>
<dbReference type="Proteomes" id="UP000287166">
    <property type="component" value="Unassembled WGS sequence"/>
</dbReference>
<dbReference type="InterPro" id="IPR050295">
    <property type="entry name" value="Plant_2OG-oxidoreductases"/>
</dbReference>
<dbReference type="OrthoDB" id="288590at2759"/>
<comment type="similarity">
    <text evidence="3">Belongs to the iron/ascorbate-dependent oxidoreductase family.</text>
</comment>
<keyword evidence="1 3" id="KW-0479">Metal-binding</keyword>
<dbReference type="InterPro" id="IPR044861">
    <property type="entry name" value="IPNS-like_FE2OG_OXY"/>
</dbReference>
<evidence type="ECO:0000256" key="1">
    <source>
        <dbReference type="ARBA" id="ARBA00022723"/>
    </source>
</evidence>
<dbReference type="InParanoid" id="A0A401GYF9"/>
<organism evidence="6 7">
    <name type="scientific">Sparassis crispa</name>
    <dbReference type="NCBI Taxonomy" id="139825"/>
    <lineage>
        <taxon>Eukaryota</taxon>
        <taxon>Fungi</taxon>
        <taxon>Dikarya</taxon>
        <taxon>Basidiomycota</taxon>
        <taxon>Agaricomycotina</taxon>
        <taxon>Agaricomycetes</taxon>
        <taxon>Polyporales</taxon>
        <taxon>Sparassidaceae</taxon>
        <taxon>Sparassis</taxon>
    </lineage>
</organism>
<sequence>MPLGGEGTHGRVDRKEGMYFGPEHPDDHRHTGMPLHGKNQFPDATIPAMRPTILQYIDEIVALGTLVCAAMSISLGLDAHCIRDNYLLPEPVALFRAFKYSPRSESQTNGEVWGIGEHSDFGLLTLLNHNSPGLQILSPKNEWVDVPVLDNAIVCNAGDMLDMITGGRFKSTRHRVVPPPAGTYRISFPFFFDFSWTANMVYLPLDHMGPLSELQEAEAKQRWASGTFKSVSGQWWQYLAKKVQKVFPEMQLPDCEQNAAASSRFCIAVPT</sequence>
<protein>
    <recommendedName>
        <fullName evidence="5">Fe2OG dioxygenase domain-containing protein</fullName>
    </recommendedName>
</protein>
<comment type="caution">
    <text evidence="6">The sequence shown here is derived from an EMBL/GenBank/DDBJ whole genome shotgun (WGS) entry which is preliminary data.</text>
</comment>
<feature type="compositionally biased region" description="Basic and acidic residues" evidence="4">
    <location>
        <begin position="8"/>
        <end position="21"/>
    </location>
</feature>
<evidence type="ECO:0000313" key="7">
    <source>
        <dbReference type="Proteomes" id="UP000287166"/>
    </source>
</evidence>
<feature type="domain" description="Fe2OG dioxygenase" evidence="5">
    <location>
        <begin position="90"/>
        <end position="194"/>
    </location>
</feature>
<keyword evidence="3" id="KW-0560">Oxidoreductase</keyword>
<evidence type="ECO:0000259" key="5">
    <source>
        <dbReference type="PROSITE" id="PS51471"/>
    </source>
</evidence>
<dbReference type="GO" id="GO:0016491">
    <property type="term" value="F:oxidoreductase activity"/>
    <property type="evidence" value="ECO:0007669"/>
    <property type="project" value="UniProtKB-KW"/>
</dbReference>
<dbReference type="GeneID" id="38784126"/>
<keyword evidence="7" id="KW-1185">Reference proteome</keyword>
<dbReference type="RefSeq" id="XP_027618122.1">
    <property type="nucleotide sequence ID" value="XM_027762321.1"/>
</dbReference>
<gene>
    <name evidence="6" type="ORF">SCP_1004560</name>
</gene>
<dbReference type="InterPro" id="IPR005123">
    <property type="entry name" value="Oxoglu/Fe-dep_dioxygenase_dom"/>
</dbReference>
<dbReference type="GO" id="GO:0046872">
    <property type="term" value="F:metal ion binding"/>
    <property type="evidence" value="ECO:0007669"/>
    <property type="project" value="UniProtKB-KW"/>
</dbReference>
<dbReference type="Gene3D" id="2.60.120.330">
    <property type="entry name" value="B-lactam Antibiotic, Isopenicillin N Synthase, Chain"/>
    <property type="match status" value="1"/>
</dbReference>
<reference evidence="6 7" key="1">
    <citation type="journal article" date="2018" name="Sci. Rep.">
        <title>Genome sequence of the cauliflower mushroom Sparassis crispa (Hanabiratake) and its association with beneficial usage.</title>
        <authorList>
            <person name="Kiyama R."/>
            <person name="Furutani Y."/>
            <person name="Kawaguchi K."/>
            <person name="Nakanishi T."/>
        </authorList>
    </citation>
    <scope>NUCLEOTIDE SEQUENCE [LARGE SCALE GENOMIC DNA]</scope>
</reference>
<evidence type="ECO:0000256" key="4">
    <source>
        <dbReference type="SAM" id="MobiDB-lite"/>
    </source>
</evidence>
<keyword evidence="2 3" id="KW-0408">Iron</keyword>
<dbReference type="InterPro" id="IPR027443">
    <property type="entry name" value="IPNS-like_sf"/>
</dbReference>
<dbReference type="SUPFAM" id="SSF51197">
    <property type="entry name" value="Clavaminate synthase-like"/>
    <property type="match status" value="1"/>
</dbReference>
<dbReference type="PROSITE" id="PS51471">
    <property type="entry name" value="FE2OG_OXY"/>
    <property type="match status" value="1"/>
</dbReference>
<feature type="region of interest" description="Disordered" evidence="4">
    <location>
        <begin position="1"/>
        <end position="21"/>
    </location>
</feature>
<evidence type="ECO:0000256" key="3">
    <source>
        <dbReference type="RuleBase" id="RU003682"/>
    </source>
</evidence>
<dbReference type="AlphaFoldDB" id="A0A401GYF9"/>
<accession>A0A401GYF9</accession>
<dbReference type="STRING" id="139825.A0A401GYF9"/>